<dbReference type="PROSITE" id="PS52050">
    <property type="entry name" value="WYL"/>
    <property type="match status" value="1"/>
</dbReference>
<dbReference type="Pfam" id="PF08279">
    <property type="entry name" value="HTH_11"/>
    <property type="match status" value="1"/>
</dbReference>
<reference evidence="4" key="1">
    <citation type="submission" date="2018-09" db="EMBL/GenBank/DDBJ databases">
        <title>Murine metabolic-syndrome-specific gut microbial biobank.</title>
        <authorList>
            <person name="Liu C."/>
        </authorList>
    </citation>
    <scope>NUCLEOTIDE SEQUENCE</scope>
    <source>
        <strain evidence="4">D42-62</strain>
    </source>
</reference>
<evidence type="ECO:0000313" key="5">
    <source>
        <dbReference type="Proteomes" id="UP001154420"/>
    </source>
</evidence>
<organism evidence="4 5">
    <name type="scientific">Parablautia muri</name>
    <dbReference type="NCBI Taxonomy" id="2320879"/>
    <lineage>
        <taxon>Bacteria</taxon>
        <taxon>Bacillati</taxon>
        <taxon>Bacillota</taxon>
        <taxon>Clostridia</taxon>
        <taxon>Lachnospirales</taxon>
        <taxon>Lachnospiraceae</taxon>
        <taxon>Parablautia</taxon>
    </lineage>
</organism>
<dbReference type="InterPro" id="IPR057727">
    <property type="entry name" value="WCX_dom"/>
</dbReference>
<keyword evidence="1" id="KW-0805">Transcription regulation</keyword>
<evidence type="ECO:0000256" key="2">
    <source>
        <dbReference type="ARBA" id="ARBA00023163"/>
    </source>
</evidence>
<feature type="domain" description="HTH deoR-type" evidence="3">
    <location>
        <begin position="2"/>
        <end position="57"/>
    </location>
</feature>
<sequence>MSDSRLFKILYYLLDREHATAPELAAEFEVSTRTIYRDVEALSSAGIPVYAEPGRNGGIYLLQDFVLDKAILSENEKQEVLMAIQSIFATGYTGGKEILTKLSALFNVNTRNWLEVDFTCWGKNAYDNTKFEQLKTAVTQCKEIEIVYENTNSERSKRIIQPLKISYKSKEWYLKAFCTKRQDFRIFKLNRILKLELLENTFVPKPYPEPENNLSQTFPRLILLFSKEIAYRVYDEFDVTEIEYQKNGDLLVCTAMPIDTWLIGYLLSFGAQVEILEPKYLKGVLAEQAQEIYKKNKP</sequence>
<dbReference type="PANTHER" id="PTHR34580">
    <property type="match status" value="1"/>
</dbReference>
<evidence type="ECO:0000259" key="3">
    <source>
        <dbReference type="PROSITE" id="PS51000"/>
    </source>
</evidence>
<dbReference type="Gene3D" id="1.10.10.10">
    <property type="entry name" value="Winged helix-like DNA-binding domain superfamily/Winged helix DNA-binding domain"/>
    <property type="match status" value="1"/>
</dbReference>
<dbReference type="Pfam" id="PF13280">
    <property type="entry name" value="WYL"/>
    <property type="match status" value="1"/>
</dbReference>
<dbReference type="PROSITE" id="PS51000">
    <property type="entry name" value="HTH_DEOR_2"/>
    <property type="match status" value="1"/>
</dbReference>
<proteinExistence type="predicted"/>
<keyword evidence="2" id="KW-0804">Transcription</keyword>
<dbReference type="PIRSF" id="PIRSF016838">
    <property type="entry name" value="PafC"/>
    <property type="match status" value="1"/>
</dbReference>
<keyword evidence="5" id="KW-1185">Reference proteome</keyword>
<evidence type="ECO:0000256" key="1">
    <source>
        <dbReference type="ARBA" id="ARBA00023015"/>
    </source>
</evidence>
<evidence type="ECO:0000313" key="4">
    <source>
        <dbReference type="EMBL" id="NBJ94063.1"/>
    </source>
</evidence>
<dbReference type="InterPro" id="IPR036390">
    <property type="entry name" value="WH_DNA-bd_sf"/>
</dbReference>
<dbReference type="InterPro" id="IPR013196">
    <property type="entry name" value="HTH_11"/>
</dbReference>
<dbReference type="OrthoDB" id="9815009at2"/>
<dbReference type="Pfam" id="PF25583">
    <property type="entry name" value="WCX"/>
    <property type="match status" value="1"/>
</dbReference>
<protein>
    <submittedName>
        <fullName evidence="4">YafY family transcriptional regulator</fullName>
    </submittedName>
</protein>
<dbReference type="AlphaFoldDB" id="A0A9X5BHX1"/>
<gene>
    <name evidence="4" type="ORF">D5281_16080</name>
</gene>
<dbReference type="SUPFAM" id="SSF46785">
    <property type="entry name" value="Winged helix' DNA-binding domain"/>
    <property type="match status" value="1"/>
</dbReference>
<dbReference type="InterPro" id="IPR026881">
    <property type="entry name" value="WYL_dom"/>
</dbReference>
<dbReference type="InterPro" id="IPR001034">
    <property type="entry name" value="DeoR_HTH"/>
</dbReference>
<dbReference type="PANTHER" id="PTHR34580:SF1">
    <property type="entry name" value="PROTEIN PAFC"/>
    <property type="match status" value="1"/>
</dbReference>
<dbReference type="InterPro" id="IPR036388">
    <property type="entry name" value="WH-like_DNA-bd_sf"/>
</dbReference>
<dbReference type="GO" id="GO:0003700">
    <property type="term" value="F:DNA-binding transcription factor activity"/>
    <property type="evidence" value="ECO:0007669"/>
    <property type="project" value="InterPro"/>
</dbReference>
<dbReference type="InterPro" id="IPR028349">
    <property type="entry name" value="PafC-like"/>
</dbReference>
<name>A0A9X5BHX1_9FIRM</name>
<dbReference type="EMBL" id="QZDT01000029">
    <property type="protein sequence ID" value="NBJ94063.1"/>
    <property type="molecule type" value="Genomic_DNA"/>
</dbReference>
<dbReference type="InterPro" id="IPR051534">
    <property type="entry name" value="CBASS_pafABC_assoc_protein"/>
</dbReference>
<dbReference type="Proteomes" id="UP001154420">
    <property type="component" value="Unassembled WGS sequence"/>
</dbReference>
<accession>A0A9X5BHX1</accession>
<comment type="caution">
    <text evidence="4">The sequence shown here is derived from an EMBL/GenBank/DDBJ whole genome shotgun (WGS) entry which is preliminary data.</text>
</comment>